<gene>
    <name evidence="4" type="ORF">MAGMO_0757</name>
</gene>
<dbReference type="PANTHER" id="PTHR44591">
    <property type="entry name" value="STRESS RESPONSE REGULATOR PROTEIN 1"/>
    <property type="match status" value="1"/>
</dbReference>
<sequence>MLDKMEKQPLTGTILAVDDTPANLDVVKAVLSEHYTIQAAISGERALKLIKSRKPDLILLDIMMPEMDGYEVCRRLKEDPETADLPVIFLTAKREVEDEIRGLALGAVDYITKPISPPILQERVKTHLALRYASHKLLQQNQQLLQERTLIENIIVKMRSADVLDTRFLRYLISPVEETAGDVLLATFAPDGRQLVLMGDFTGHGLPSAIGGPLITYILQDMASRDLPGETIFARFNEQLCARLPTGQFFAAALLEITADRRRLRVWNGALPAVVLVRDGDILHRFDSDILPLGVVVQNNISKCVKEAELQPGDKLYAFSDGVEEVQNRQGEMFGRHRLEQFILHALAHKRELKDLLTILSTYCDQQPFEDDISLVEITV</sequence>
<dbReference type="SMART" id="SM00331">
    <property type="entry name" value="PP2C_SIG"/>
    <property type="match status" value="1"/>
</dbReference>
<evidence type="ECO:0000256" key="1">
    <source>
        <dbReference type="ARBA" id="ARBA00022553"/>
    </source>
</evidence>
<dbReference type="EC" id="3.1.3.16" evidence="4"/>
<dbReference type="Pfam" id="PF00072">
    <property type="entry name" value="Response_reg"/>
    <property type="match status" value="1"/>
</dbReference>
<protein>
    <submittedName>
        <fullName evidence="4">Putative Response regulator protein (Include SpoIIE domain)</fullName>
        <ecNumber evidence="4">3.1.3.16</ecNumber>
    </submittedName>
</protein>
<dbReference type="PROSITE" id="PS50110">
    <property type="entry name" value="RESPONSE_REGULATORY"/>
    <property type="match status" value="1"/>
</dbReference>
<dbReference type="SMART" id="SM00448">
    <property type="entry name" value="REC"/>
    <property type="match status" value="1"/>
</dbReference>
<organism evidence="4">
    <name type="scientific">Magnetococcus massalia (strain MO-1)</name>
    <dbReference type="NCBI Taxonomy" id="451514"/>
    <lineage>
        <taxon>Bacteria</taxon>
        <taxon>Pseudomonadati</taxon>
        <taxon>Pseudomonadota</taxon>
        <taxon>Magnetococcia</taxon>
        <taxon>Magnetococcales</taxon>
        <taxon>Magnetococcaceae</taxon>
        <taxon>Magnetococcus</taxon>
    </lineage>
</organism>
<dbReference type="Pfam" id="PF07228">
    <property type="entry name" value="SpoIIE"/>
    <property type="match status" value="1"/>
</dbReference>
<keyword evidence="4" id="KW-0378">Hydrolase</keyword>
<evidence type="ECO:0000313" key="4">
    <source>
        <dbReference type="EMBL" id="CRH04958.1"/>
    </source>
</evidence>
<dbReference type="AlphaFoldDB" id="A0A1S7LEK4"/>
<dbReference type="InterPro" id="IPR001789">
    <property type="entry name" value="Sig_transdc_resp-reg_receiver"/>
</dbReference>
<feature type="domain" description="Response regulatory" evidence="3">
    <location>
        <begin position="13"/>
        <end position="128"/>
    </location>
</feature>
<proteinExistence type="predicted"/>
<dbReference type="Gene3D" id="3.60.40.10">
    <property type="entry name" value="PPM-type phosphatase domain"/>
    <property type="match status" value="1"/>
</dbReference>
<dbReference type="PANTHER" id="PTHR44591:SF3">
    <property type="entry name" value="RESPONSE REGULATORY DOMAIN-CONTAINING PROTEIN"/>
    <property type="match status" value="1"/>
</dbReference>
<accession>A0A1S7LEK4</accession>
<keyword evidence="1 2" id="KW-0597">Phosphoprotein</keyword>
<reference evidence="4" key="1">
    <citation type="submission" date="2015-04" db="EMBL/GenBank/DDBJ databases">
        <authorList>
            <person name="Syromyatnikov M.Y."/>
            <person name="Popov V.N."/>
        </authorList>
    </citation>
    <scope>NUCLEOTIDE SEQUENCE</scope>
    <source>
        <strain evidence="4">MO-1</strain>
    </source>
</reference>
<feature type="modified residue" description="4-aspartylphosphate" evidence="2">
    <location>
        <position position="61"/>
    </location>
</feature>
<dbReference type="InterPro" id="IPR036457">
    <property type="entry name" value="PPM-type-like_dom_sf"/>
</dbReference>
<dbReference type="InterPro" id="IPR001932">
    <property type="entry name" value="PPM-type_phosphatase-like_dom"/>
</dbReference>
<dbReference type="GO" id="GO:0000160">
    <property type="term" value="P:phosphorelay signal transduction system"/>
    <property type="evidence" value="ECO:0007669"/>
    <property type="project" value="InterPro"/>
</dbReference>
<dbReference type="CDD" id="cd19920">
    <property type="entry name" value="REC_PA4781-like"/>
    <property type="match status" value="1"/>
</dbReference>
<dbReference type="EMBL" id="LO017727">
    <property type="protein sequence ID" value="CRH04958.1"/>
    <property type="molecule type" value="Genomic_DNA"/>
</dbReference>
<evidence type="ECO:0000256" key="2">
    <source>
        <dbReference type="PROSITE-ProRule" id="PRU00169"/>
    </source>
</evidence>
<dbReference type="InterPro" id="IPR011006">
    <property type="entry name" value="CheY-like_superfamily"/>
</dbReference>
<dbReference type="InterPro" id="IPR050595">
    <property type="entry name" value="Bact_response_regulator"/>
</dbReference>
<evidence type="ECO:0000259" key="3">
    <source>
        <dbReference type="PROSITE" id="PS50110"/>
    </source>
</evidence>
<dbReference type="GO" id="GO:0004722">
    <property type="term" value="F:protein serine/threonine phosphatase activity"/>
    <property type="evidence" value="ECO:0007669"/>
    <property type="project" value="UniProtKB-EC"/>
</dbReference>
<dbReference type="SUPFAM" id="SSF52172">
    <property type="entry name" value="CheY-like"/>
    <property type="match status" value="1"/>
</dbReference>
<dbReference type="Gene3D" id="3.40.50.2300">
    <property type="match status" value="1"/>
</dbReference>
<name>A0A1S7LEK4_MAGMO</name>